<protein>
    <submittedName>
        <fullName evidence="8">Putative MFS transporter</fullName>
    </submittedName>
</protein>
<dbReference type="OrthoDB" id="117970at2157"/>
<dbReference type="InterPro" id="IPR036259">
    <property type="entry name" value="MFS_trans_sf"/>
</dbReference>
<comment type="caution">
    <text evidence="8">The sequence shown here is derived from an EMBL/GenBank/DDBJ whole genome shotgun (WGS) entry which is preliminary data.</text>
</comment>
<feature type="transmembrane region" description="Helical" evidence="6">
    <location>
        <begin position="207"/>
        <end position="232"/>
    </location>
</feature>
<feature type="transmembrane region" description="Helical" evidence="6">
    <location>
        <begin position="100"/>
        <end position="122"/>
    </location>
</feature>
<name>A0A401H9Q4_AERPX</name>
<organism evidence="8 9">
    <name type="scientific">Aeropyrum pernix</name>
    <dbReference type="NCBI Taxonomy" id="56636"/>
    <lineage>
        <taxon>Archaea</taxon>
        <taxon>Thermoproteota</taxon>
        <taxon>Thermoprotei</taxon>
        <taxon>Desulfurococcales</taxon>
        <taxon>Desulfurococcaceae</taxon>
        <taxon>Aeropyrum</taxon>
    </lineage>
</organism>
<evidence type="ECO:0000256" key="5">
    <source>
        <dbReference type="ARBA" id="ARBA00023136"/>
    </source>
</evidence>
<dbReference type="Proteomes" id="UP000291213">
    <property type="component" value="Unassembled WGS sequence"/>
</dbReference>
<evidence type="ECO:0000313" key="9">
    <source>
        <dbReference type="Proteomes" id="UP000291213"/>
    </source>
</evidence>
<evidence type="ECO:0000256" key="2">
    <source>
        <dbReference type="ARBA" id="ARBA00022475"/>
    </source>
</evidence>
<reference evidence="8 9" key="1">
    <citation type="submission" date="2017-02" db="EMBL/GenBank/DDBJ databases">
        <title>isolation and characterization of a novel temperate virus Aeropyrum globular virus 1 infecting hyperthermophilic archaeon Aeropyrum.</title>
        <authorList>
            <person name="Yumiya M."/>
            <person name="Yoshida T."/>
            <person name="Sako Y."/>
        </authorList>
    </citation>
    <scope>NUCLEOTIDE SEQUENCE [LARGE SCALE GENOMIC DNA]</scope>
    <source>
        <strain evidence="8 9">YK1-12-2013</strain>
    </source>
</reference>
<keyword evidence="3 6" id="KW-0812">Transmembrane</keyword>
<feature type="transmembrane region" description="Helical" evidence="6">
    <location>
        <begin position="276"/>
        <end position="296"/>
    </location>
</feature>
<proteinExistence type="predicted"/>
<feature type="transmembrane region" description="Helical" evidence="6">
    <location>
        <begin position="48"/>
        <end position="69"/>
    </location>
</feature>
<dbReference type="PANTHER" id="PTHR43124:SF3">
    <property type="entry name" value="CHLORAMPHENICOL EFFLUX PUMP RV0191"/>
    <property type="match status" value="1"/>
</dbReference>
<dbReference type="InterPro" id="IPR005829">
    <property type="entry name" value="Sugar_transporter_CS"/>
</dbReference>
<gene>
    <name evidence="8" type="ORF">apy_09210</name>
</gene>
<feature type="transmembrane region" description="Helical" evidence="6">
    <location>
        <begin position="134"/>
        <end position="153"/>
    </location>
</feature>
<dbReference type="SUPFAM" id="SSF103473">
    <property type="entry name" value="MFS general substrate transporter"/>
    <property type="match status" value="1"/>
</dbReference>
<evidence type="ECO:0000313" key="8">
    <source>
        <dbReference type="EMBL" id="GBF09196.1"/>
    </source>
</evidence>
<dbReference type="InterPro" id="IPR011701">
    <property type="entry name" value="MFS"/>
</dbReference>
<evidence type="ECO:0000259" key="7">
    <source>
        <dbReference type="PROSITE" id="PS50850"/>
    </source>
</evidence>
<dbReference type="PROSITE" id="PS00216">
    <property type="entry name" value="SUGAR_TRANSPORT_1"/>
    <property type="match status" value="1"/>
</dbReference>
<feature type="transmembrane region" description="Helical" evidence="6">
    <location>
        <begin position="165"/>
        <end position="186"/>
    </location>
</feature>
<dbReference type="Pfam" id="PF07690">
    <property type="entry name" value="MFS_1"/>
    <property type="match status" value="1"/>
</dbReference>
<evidence type="ECO:0000256" key="4">
    <source>
        <dbReference type="ARBA" id="ARBA00022989"/>
    </source>
</evidence>
<feature type="transmembrane region" description="Helical" evidence="6">
    <location>
        <begin position="302"/>
        <end position="325"/>
    </location>
</feature>
<dbReference type="EMBL" id="BDMD01000047">
    <property type="protein sequence ID" value="GBF09196.1"/>
    <property type="molecule type" value="Genomic_DNA"/>
</dbReference>
<dbReference type="PROSITE" id="PS50850">
    <property type="entry name" value="MFS"/>
    <property type="match status" value="1"/>
</dbReference>
<dbReference type="AlphaFoldDB" id="A0A401H9Q4"/>
<dbReference type="RefSeq" id="WP_131160191.1">
    <property type="nucleotide sequence ID" value="NZ_BDMD01000047.1"/>
</dbReference>
<feature type="domain" description="Major facilitator superfamily (MFS) profile" evidence="7">
    <location>
        <begin position="10"/>
        <end position="390"/>
    </location>
</feature>
<feature type="transmembrane region" description="Helical" evidence="6">
    <location>
        <begin position="366"/>
        <end position="385"/>
    </location>
</feature>
<evidence type="ECO:0000256" key="6">
    <source>
        <dbReference type="SAM" id="Phobius"/>
    </source>
</evidence>
<accession>A0A401H9Q4</accession>
<feature type="transmembrane region" description="Helical" evidence="6">
    <location>
        <begin position="12"/>
        <end position="36"/>
    </location>
</feature>
<keyword evidence="5 6" id="KW-0472">Membrane</keyword>
<dbReference type="InterPro" id="IPR020846">
    <property type="entry name" value="MFS_dom"/>
</dbReference>
<dbReference type="PANTHER" id="PTHR43124">
    <property type="entry name" value="PURINE EFFLUX PUMP PBUE"/>
    <property type="match status" value="1"/>
</dbReference>
<dbReference type="InterPro" id="IPR050189">
    <property type="entry name" value="MFS_Efflux_Transporters"/>
</dbReference>
<comment type="subcellular location">
    <subcellularLocation>
        <location evidence="1">Cell membrane</location>
        <topology evidence="1">Multi-pass membrane protein</topology>
    </subcellularLocation>
</comment>
<feature type="transmembrane region" description="Helical" evidence="6">
    <location>
        <begin position="244"/>
        <end position="264"/>
    </location>
</feature>
<keyword evidence="2" id="KW-1003">Cell membrane</keyword>
<sequence length="394" mass="38502">MALPGLGGRGSLLLALAGFAGLMDTAFLLGVVAAYAEHLGASKAEAGFIAGLYSMAAIPASIAAGVVVDKVGRKKALIAGLAWDTLAVTLYSTASTPGELALYRGLHAIGGSLVYPAFFSIVGDTSRRGGEGYAAGRYLAVIGAGVALGSAAGGRAVEVLGFQNALRLLSLILAIGTAAAVALPYRDSGIARRAGVARGLMASRLKVLGAAATMASLYLGFGILVGGLSTALTGEGVVEGEEEASALAGLSIGVASIASLPAFLISGRLIDAGRGALALAAASASALAGAAALVQSPSQPGVLVFAALYGPLIGAGMTLSTYLAITVPQWSRGTSIAIQQVSNILGVAVGAPLGGVLSGAMGLEGIALGTAGSTLLLAALSLLFLKMVRAGSPG</sequence>
<dbReference type="GO" id="GO:0005886">
    <property type="term" value="C:plasma membrane"/>
    <property type="evidence" value="ECO:0007669"/>
    <property type="project" value="UniProtKB-SubCell"/>
</dbReference>
<keyword evidence="4 6" id="KW-1133">Transmembrane helix</keyword>
<dbReference type="Gene3D" id="1.20.1250.20">
    <property type="entry name" value="MFS general substrate transporter like domains"/>
    <property type="match status" value="1"/>
</dbReference>
<feature type="transmembrane region" description="Helical" evidence="6">
    <location>
        <begin position="76"/>
        <end position="94"/>
    </location>
</feature>
<evidence type="ECO:0000256" key="3">
    <source>
        <dbReference type="ARBA" id="ARBA00022692"/>
    </source>
</evidence>
<feature type="transmembrane region" description="Helical" evidence="6">
    <location>
        <begin position="337"/>
        <end position="360"/>
    </location>
</feature>
<dbReference type="GO" id="GO:0022857">
    <property type="term" value="F:transmembrane transporter activity"/>
    <property type="evidence" value="ECO:0007669"/>
    <property type="project" value="InterPro"/>
</dbReference>
<evidence type="ECO:0000256" key="1">
    <source>
        <dbReference type="ARBA" id="ARBA00004651"/>
    </source>
</evidence>